<keyword evidence="1" id="KW-0812">Transmembrane</keyword>
<evidence type="ECO:0000256" key="1">
    <source>
        <dbReference type="SAM" id="Phobius"/>
    </source>
</evidence>
<keyword evidence="1" id="KW-1133">Transmembrane helix</keyword>
<evidence type="ECO:0000313" key="2">
    <source>
        <dbReference type="EMBL" id="MBW71756.1"/>
    </source>
</evidence>
<keyword evidence="1" id="KW-0472">Membrane</keyword>
<name>A0A2M4D2I9_ANODA</name>
<proteinExistence type="predicted"/>
<organism evidence="2">
    <name type="scientific">Anopheles darlingi</name>
    <name type="common">Mosquito</name>
    <dbReference type="NCBI Taxonomy" id="43151"/>
    <lineage>
        <taxon>Eukaryota</taxon>
        <taxon>Metazoa</taxon>
        <taxon>Ecdysozoa</taxon>
        <taxon>Arthropoda</taxon>
        <taxon>Hexapoda</taxon>
        <taxon>Insecta</taxon>
        <taxon>Pterygota</taxon>
        <taxon>Neoptera</taxon>
        <taxon>Endopterygota</taxon>
        <taxon>Diptera</taxon>
        <taxon>Nematocera</taxon>
        <taxon>Culicoidea</taxon>
        <taxon>Culicidae</taxon>
        <taxon>Anophelinae</taxon>
        <taxon>Anopheles</taxon>
    </lineage>
</organism>
<sequence length="94" mass="10311">MAGAYLFSTVLGIVLGALVVVGNVWLNNRNQIMVTESDPPHSVPLTSKTGKSPAVRRGKCEFCYEQGAPIRACNHAYHETCYSHCGNKCRRCPE</sequence>
<reference evidence="2" key="1">
    <citation type="submission" date="2018-01" db="EMBL/GenBank/DDBJ databases">
        <title>An insight into the sialome of Amazonian anophelines.</title>
        <authorList>
            <person name="Ribeiro J.M."/>
            <person name="Scarpassa V."/>
            <person name="Calvo E."/>
        </authorList>
    </citation>
    <scope>NUCLEOTIDE SEQUENCE</scope>
</reference>
<protein>
    <submittedName>
        <fullName evidence="2">Putative secreted protein</fullName>
    </submittedName>
</protein>
<dbReference type="EMBL" id="GGFL01007578">
    <property type="protein sequence ID" value="MBW71756.1"/>
    <property type="molecule type" value="Transcribed_RNA"/>
</dbReference>
<accession>A0A2M4D2I9</accession>
<feature type="transmembrane region" description="Helical" evidence="1">
    <location>
        <begin position="6"/>
        <end position="26"/>
    </location>
</feature>
<dbReference type="AlphaFoldDB" id="A0A2M4D2I9"/>